<dbReference type="Gene3D" id="1.20.1250.20">
    <property type="entry name" value="MFS general substrate transporter like domains"/>
    <property type="match status" value="2"/>
</dbReference>
<feature type="transmembrane region" description="Helical" evidence="6">
    <location>
        <begin position="178"/>
        <end position="197"/>
    </location>
</feature>
<keyword evidence="2" id="KW-0813">Transport</keyword>
<dbReference type="EMBL" id="BNDS01000015">
    <property type="protein sequence ID" value="GHH99813.1"/>
    <property type="molecule type" value="Genomic_DNA"/>
</dbReference>
<dbReference type="Pfam" id="PF07690">
    <property type="entry name" value="MFS_1"/>
    <property type="match status" value="1"/>
</dbReference>
<dbReference type="InterPro" id="IPR011701">
    <property type="entry name" value="MFS"/>
</dbReference>
<dbReference type="RefSeq" id="WP_191274734.1">
    <property type="nucleotide sequence ID" value="NZ_BNDS01000015.1"/>
</dbReference>
<feature type="transmembrane region" description="Helical" evidence="6">
    <location>
        <begin position="271"/>
        <end position="291"/>
    </location>
</feature>
<feature type="transmembrane region" description="Helical" evidence="6">
    <location>
        <begin position="327"/>
        <end position="351"/>
    </location>
</feature>
<feature type="domain" description="Major facilitator superfamily (MFS) profile" evidence="7">
    <location>
        <begin position="24"/>
        <end position="423"/>
    </location>
</feature>
<feature type="transmembrane region" description="Helical" evidence="6">
    <location>
        <begin position="20"/>
        <end position="37"/>
    </location>
</feature>
<dbReference type="SUPFAM" id="SSF103473">
    <property type="entry name" value="MFS general substrate transporter"/>
    <property type="match status" value="1"/>
</dbReference>
<dbReference type="InterPro" id="IPR036259">
    <property type="entry name" value="MFS_trans_sf"/>
</dbReference>
<dbReference type="PANTHER" id="PTHR11662">
    <property type="entry name" value="SOLUTE CARRIER FAMILY 17"/>
    <property type="match status" value="1"/>
</dbReference>
<evidence type="ECO:0000313" key="8">
    <source>
        <dbReference type="EMBL" id="GHH99813.1"/>
    </source>
</evidence>
<dbReference type="InterPro" id="IPR050382">
    <property type="entry name" value="MFS_Na/Anion_cotransporter"/>
</dbReference>
<evidence type="ECO:0000256" key="5">
    <source>
        <dbReference type="ARBA" id="ARBA00023136"/>
    </source>
</evidence>
<dbReference type="Proteomes" id="UP000637074">
    <property type="component" value="Unassembled WGS sequence"/>
</dbReference>
<dbReference type="PROSITE" id="PS50850">
    <property type="entry name" value="MFS"/>
    <property type="match status" value="1"/>
</dbReference>
<comment type="caution">
    <text evidence="8">The sequence shown here is derived from an EMBL/GenBank/DDBJ whole genome shotgun (WGS) entry which is preliminary data.</text>
</comment>
<feature type="transmembrane region" description="Helical" evidence="6">
    <location>
        <begin position="398"/>
        <end position="418"/>
    </location>
</feature>
<feature type="transmembrane region" description="Helical" evidence="6">
    <location>
        <begin position="147"/>
        <end position="172"/>
    </location>
</feature>
<feature type="transmembrane region" description="Helical" evidence="6">
    <location>
        <begin position="234"/>
        <end position="259"/>
    </location>
</feature>
<feature type="transmembrane region" description="Helical" evidence="6">
    <location>
        <begin position="363"/>
        <end position="386"/>
    </location>
</feature>
<feature type="transmembrane region" description="Helical" evidence="6">
    <location>
        <begin position="58"/>
        <end position="81"/>
    </location>
</feature>
<reference evidence="8 9" key="1">
    <citation type="journal article" date="2022" name="Int. J. Syst. Evol. Microbiol.">
        <title>Neobacillus kokaensis sp. nov., isolated from soil.</title>
        <authorList>
            <person name="Yuki K."/>
            <person name="Matsubara H."/>
            <person name="Yamaguchi S."/>
        </authorList>
    </citation>
    <scope>NUCLEOTIDE SEQUENCE [LARGE SCALE GENOMIC DNA]</scope>
    <source>
        <strain evidence="8 9">LOB 377</strain>
    </source>
</reference>
<evidence type="ECO:0000256" key="1">
    <source>
        <dbReference type="ARBA" id="ARBA00004651"/>
    </source>
</evidence>
<sequence length="439" mass="48885">MKQLNNDLLENERSGRISKTGWMMLIFLFFSFLINFADKSIIGLASVQIMKELDLSPSQWGILGSSFFWTFTLTGFIGGFLTDYFGPKKVLAWITSIWSFVQFMTLFSFSLPYLIITRMIIGAGEGPAYTVSMTAGAKWLPKDKLGAGFTIINLGGNVGVALFMPVLVYVIAEYGWRWGFILTGLMGVIWIILWSLLAKENPEGVKHIRESIKQPSQSKSTWQEISPILRSKNFILLVCIGFSSYWIFSVLLTWLPNYLATIRNMSEANTAYLWAAQAFGQVVIALFSDHLYRKTGSVRKSRVFVLGSIAVTCGILFYAAPMVSSNLLSVAVFAFGVGMGAVFFVLLPAILDSFVPDKHRAKILGTLMSLVYTAGIIGPIITGYIIENSSGLEAGFINAFHFLAYMLVIFGTMFILFCKPDKQIEVNKISKQEVETILQ</sequence>
<gene>
    <name evidence="8" type="ORF">AM1BK_33560</name>
</gene>
<organism evidence="8 9">
    <name type="scientific">Neobacillus kokaensis</name>
    <dbReference type="NCBI Taxonomy" id="2759023"/>
    <lineage>
        <taxon>Bacteria</taxon>
        <taxon>Bacillati</taxon>
        <taxon>Bacillota</taxon>
        <taxon>Bacilli</taxon>
        <taxon>Bacillales</taxon>
        <taxon>Bacillaceae</taxon>
        <taxon>Neobacillus</taxon>
    </lineage>
</organism>
<evidence type="ECO:0000256" key="2">
    <source>
        <dbReference type="ARBA" id="ARBA00022448"/>
    </source>
</evidence>
<dbReference type="InterPro" id="IPR020846">
    <property type="entry name" value="MFS_dom"/>
</dbReference>
<proteinExistence type="predicted"/>
<name>A0ABQ3N8E6_9BACI</name>
<accession>A0ABQ3N8E6</accession>
<keyword evidence="4 6" id="KW-1133">Transmembrane helix</keyword>
<keyword evidence="5 6" id="KW-0472">Membrane</keyword>
<evidence type="ECO:0000256" key="4">
    <source>
        <dbReference type="ARBA" id="ARBA00022989"/>
    </source>
</evidence>
<dbReference type="PANTHER" id="PTHR11662:SF450">
    <property type="entry name" value="BLR1003 PROTEIN"/>
    <property type="match status" value="1"/>
</dbReference>
<keyword evidence="3 6" id="KW-0812">Transmembrane</keyword>
<comment type="subcellular location">
    <subcellularLocation>
        <location evidence="1">Cell membrane</location>
        <topology evidence="1">Multi-pass membrane protein</topology>
    </subcellularLocation>
</comment>
<evidence type="ECO:0000259" key="7">
    <source>
        <dbReference type="PROSITE" id="PS50850"/>
    </source>
</evidence>
<keyword evidence="9" id="KW-1185">Reference proteome</keyword>
<evidence type="ECO:0000256" key="3">
    <source>
        <dbReference type="ARBA" id="ARBA00022692"/>
    </source>
</evidence>
<feature type="transmembrane region" description="Helical" evidence="6">
    <location>
        <begin position="93"/>
        <end position="116"/>
    </location>
</feature>
<feature type="transmembrane region" description="Helical" evidence="6">
    <location>
        <begin position="303"/>
        <end position="321"/>
    </location>
</feature>
<evidence type="ECO:0000256" key="6">
    <source>
        <dbReference type="SAM" id="Phobius"/>
    </source>
</evidence>
<evidence type="ECO:0000313" key="9">
    <source>
        <dbReference type="Proteomes" id="UP000637074"/>
    </source>
</evidence>
<protein>
    <submittedName>
        <fullName evidence="8">MFS transporter</fullName>
    </submittedName>
</protein>